<proteinExistence type="predicted"/>
<sequence precursor="true">MKMRNPGTISTVKVAFARLPTAKPVRHREPWIKAKVNRRAYPWLWAVIGVLLSSALSTAEAGTIPPFVSAMEAMLDATIDDYSFRPRIFGPSLDPLMFASQVDPLGQSFSMATVPGSVYNGLPLTQSITGTYNQALMRWDFIGSGQVGGSPLNPSGYLIYTANDAQEGFGHFSVQTSGGFEFDIESSHFVLWFDPPKTGVSLDSFQYTINGAPVSPQFTITDAVDKNEKLLFDGPFEGSATNDPVGGAGCS</sequence>
<dbReference type="AlphaFoldDB" id="Q01RJ3"/>
<dbReference type="InParanoid" id="Q01RJ3"/>
<evidence type="ECO:0000313" key="1">
    <source>
        <dbReference type="EMBL" id="ABJ87727.1"/>
    </source>
</evidence>
<organism evidence="1">
    <name type="scientific">Solibacter usitatus (strain Ellin6076)</name>
    <dbReference type="NCBI Taxonomy" id="234267"/>
    <lineage>
        <taxon>Bacteria</taxon>
        <taxon>Pseudomonadati</taxon>
        <taxon>Acidobacteriota</taxon>
        <taxon>Terriglobia</taxon>
        <taxon>Bryobacterales</taxon>
        <taxon>Solibacteraceae</taxon>
        <taxon>Candidatus Solibacter</taxon>
    </lineage>
</organism>
<dbReference type="EMBL" id="CP000473">
    <property type="protein sequence ID" value="ABJ87727.1"/>
    <property type="molecule type" value="Genomic_DNA"/>
</dbReference>
<accession>Q01RJ3</accession>
<gene>
    <name evidence="1" type="ordered locus">Acid_6810</name>
</gene>
<dbReference type="HOGENOM" id="CLU_1106548_0_0_0"/>
<reference evidence="1" key="1">
    <citation type="submission" date="2006-10" db="EMBL/GenBank/DDBJ databases">
        <title>Complete sequence of Solibacter usitatus Ellin6076.</title>
        <authorList>
            <consortium name="US DOE Joint Genome Institute"/>
            <person name="Copeland A."/>
            <person name="Lucas S."/>
            <person name="Lapidus A."/>
            <person name="Barry K."/>
            <person name="Detter J.C."/>
            <person name="Glavina del Rio T."/>
            <person name="Hammon N."/>
            <person name="Israni S."/>
            <person name="Dalin E."/>
            <person name="Tice H."/>
            <person name="Pitluck S."/>
            <person name="Thompson L.S."/>
            <person name="Brettin T."/>
            <person name="Bruce D."/>
            <person name="Han C."/>
            <person name="Tapia R."/>
            <person name="Gilna P."/>
            <person name="Schmutz J."/>
            <person name="Larimer F."/>
            <person name="Land M."/>
            <person name="Hauser L."/>
            <person name="Kyrpides N."/>
            <person name="Mikhailova N."/>
            <person name="Janssen P.H."/>
            <person name="Kuske C.R."/>
            <person name="Richardson P."/>
        </authorList>
    </citation>
    <scope>NUCLEOTIDE SEQUENCE</scope>
    <source>
        <strain evidence="1">Ellin6076</strain>
    </source>
</reference>
<protein>
    <submittedName>
        <fullName evidence="1">Uncharacterized protein</fullName>
    </submittedName>
</protein>
<dbReference type="KEGG" id="sus:Acid_6810"/>
<name>Q01RJ3_SOLUE</name>